<dbReference type="Proteomes" id="UP001648503">
    <property type="component" value="Unassembled WGS sequence"/>
</dbReference>
<keyword evidence="8 9" id="KW-0687">Ribonucleoprotein</keyword>
<dbReference type="SMART" id="SM00651">
    <property type="entry name" value="Sm"/>
    <property type="match status" value="1"/>
</dbReference>
<evidence type="ECO:0000256" key="8">
    <source>
        <dbReference type="ARBA" id="ARBA00023274"/>
    </source>
</evidence>
<evidence type="ECO:0000256" key="4">
    <source>
        <dbReference type="ARBA" id="ARBA00022728"/>
    </source>
</evidence>
<dbReference type="InterPro" id="IPR034103">
    <property type="entry name" value="Lsm8"/>
</dbReference>
<dbReference type="PANTHER" id="PTHR15588:SF9">
    <property type="entry name" value="U6 SNRNA-ASSOCIATED SM-LIKE PROTEIN LSM8"/>
    <property type="match status" value="1"/>
</dbReference>
<reference evidence="11 12" key="1">
    <citation type="submission" date="2021-02" db="EMBL/GenBank/DDBJ databases">
        <title>Variation within the Batrachochytrium salamandrivorans European outbreak.</title>
        <authorList>
            <person name="Kelly M."/>
            <person name="Pasmans F."/>
            <person name="Shea T.P."/>
            <person name="Munoz J.F."/>
            <person name="Carranza S."/>
            <person name="Cuomo C.A."/>
            <person name="Martel A."/>
        </authorList>
    </citation>
    <scope>NUCLEOTIDE SEQUENCE [LARGE SCALE GENOMIC DNA]</scope>
    <source>
        <strain evidence="11 12">AMFP18/2</strain>
    </source>
</reference>
<dbReference type="Gene3D" id="2.30.30.100">
    <property type="match status" value="1"/>
</dbReference>
<evidence type="ECO:0000256" key="1">
    <source>
        <dbReference type="ARBA" id="ARBA00004123"/>
    </source>
</evidence>
<dbReference type="CDD" id="cd01727">
    <property type="entry name" value="LSm8"/>
    <property type="match status" value="1"/>
</dbReference>
<dbReference type="InterPro" id="IPR001163">
    <property type="entry name" value="Sm_dom_euk/arc"/>
</dbReference>
<comment type="caution">
    <text evidence="11">The sequence shown here is derived from an EMBL/GenBank/DDBJ whole genome shotgun (WGS) entry which is preliminary data.</text>
</comment>
<gene>
    <name evidence="9" type="primary">LSM8</name>
    <name evidence="11" type="ORF">BASA50_003917</name>
</gene>
<name>A0ABQ8FHE7_9FUNG</name>
<keyword evidence="7 9" id="KW-0539">Nucleus</keyword>
<evidence type="ECO:0000256" key="9">
    <source>
        <dbReference type="RuleBase" id="RU365048"/>
    </source>
</evidence>
<dbReference type="InterPro" id="IPR047575">
    <property type="entry name" value="Sm"/>
</dbReference>
<comment type="subunit">
    <text evidence="9">LSm subunits form a heteromer with a doughnut shape.</text>
</comment>
<keyword evidence="3 9" id="KW-0507">mRNA processing</keyword>
<dbReference type="InterPro" id="IPR044642">
    <property type="entry name" value="PTHR15588"/>
</dbReference>
<comment type="subcellular location">
    <subcellularLocation>
        <location evidence="1 9">Nucleus</location>
    </subcellularLocation>
</comment>
<evidence type="ECO:0000256" key="2">
    <source>
        <dbReference type="ARBA" id="ARBA00006850"/>
    </source>
</evidence>
<comment type="similarity">
    <text evidence="2 9">Belongs to the snRNP Sm proteins family.</text>
</comment>
<dbReference type="EMBL" id="JAFCIX010000114">
    <property type="protein sequence ID" value="KAH6598303.1"/>
    <property type="molecule type" value="Genomic_DNA"/>
</dbReference>
<keyword evidence="5 9" id="KW-0694">RNA-binding</keyword>
<proteinExistence type="inferred from homology"/>
<comment type="function">
    <text evidence="9">Plays role in pre-mRNA splicing as component of the U4/U6-U5 tri-snRNP complex that is involved in spliceosome assembly, and as component of the precatalytic spliceosome (spliceosome B complex). The heptameric LSM2-8 complex binds specifically to the 3'-terminal U-tract of U6 snRNA.</text>
</comment>
<dbReference type="SUPFAM" id="SSF50182">
    <property type="entry name" value="Sm-like ribonucleoproteins"/>
    <property type="match status" value="1"/>
</dbReference>
<protein>
    <recommendedName>
        <fullName evidence="9">LSM2-LSM8 complex subunit LSM8</fullName>
    </recommendedName>
</protein>
<dbReference type="PANTHER" id="PTHR15588">
    <property type="entry name" value="LSM1"/>
    <property type="match status" value="1"/>
</dbReference>
<evidence type="ECO:0000313" key="11">
    <source>
        <dbReference type="EMBL" id="KAH6598303.1"/>
    </source>
</evidence>
<keyword evidence="4 9" id="KW-0747">Spliceosome</keyword>
<evidence type="ECO:0000256" key="7">
    <source>
        <dbReference type="ARBA" id="ARBA00023242"/>
    </source>
</evidence>
<dbReference type="InterPro" id="IPR010920">
    <property type="entry name" value="LSM_dom_sf"/>
</dbReference>
<evidence type="ECO:0000256" key="6">
    <source>
        <dbReference type="ARBA" id="ARBA00023187"/>
    </source>
</evidence>
<accession>A0ABQ8FHE7</accession>
<keyword evidence="12" id="KW-1185">Reference proteome</keyword>
<sequence>MSQLAPFVHSVVEVVTNDGRVILGKLEGFDQTTNLILSSAKERVFSGEGSQDLSLGLYVVRGDSITVVGLVDVDRDAQIPWATTAADPIAPVPRAFV</sequence>
<dbReference type="PROSITE" id="PS52002">
    <property type="entry name" value="SM"/>
    <property type="match status" value="1"/>
</dbReference>
<dbReference type="Pfam" id="PF01423">
    <property type="entry name" value="LSM"/>
    <property type="match status" value="1"/>
</dbReference>
<evidence type="ECO:0000313" key="12">
    <source>
        <dbReference type="Proteomes" id="UP001648503"/>
    </source>
</evidence>
<organism evidence="11 12">
    <name type="scientific">Batrachochytrium salamandrivorans</name>
    <dbReference type="NCBI Taxonomy" id="1357716"/>
    <lineage>
        <taxon>Eukaryota</taxon>
        <taxon>Fungi</taxon>
        <taxon>Fungi incertae sedis</taxon>
        <taxon>Chytridiomycota</taxon>
        <taxon>Chytridiomycota incertae sedis</taxon>
        <taxon>Chytridiomycetes</taxon>
        <taxon>Rhizophydiales</taxon>
        <taxon>Rhizophydiales incertae sedis</taxon>
        <taxon>Batrachochytrium</taxon>
    </lineage>
</organism>
<keyword evidence="6 9" id="KW-0508">mRNA splicing</keyword>
<evidence type="ECO:0000256" key="3">
    <source>
        <dbReference type="ARBA" id="ARBA00022664"/>
    </source>
</evidence>
<feature type="domain" description="Sm" evidence="10">
    <location>
        <begin position="1"/>
        <end position="74"/>
    </location>
</feature>
<evidence type="ECO:0000256" key="5">
    <source>
        <dbReference type="ARBA" id="ARBA00022884"/>
    </source>
</evidence>
<evidence type="ECO:0000259" key="10">
    <source>
        <dbReference type="PROSITE" id="PS52002"/>
    </source>
</evidence>